<evidence type="ECO:0000313" key="2">
    <source>
        <dbReference type="Proteomes" id="UP000250235"/>
    </source>
</evidence>
<proteinExistence type="predicted"/>
<organism evidence="1 2">
    <name type="scientific">Dorcoceras hygrometricum</name>
    <dbReference type="NCBI Taxonomy" id="472368"/>
    <lineage>
        <taxon>Eukaryota</taxon>
        <taxon>Viridiplantae</taxon>
        <taxon>Streptophyta</taxon>
        <taxon>Embryophyta</taxon>
        <taxon>Tracheophyta</taxon>
        <taxon>Spermatophyta</taxon>
        <taxon>Magnoliopsida</taxon>
        <taxon>eudicotyledons</taxon>
        <taxon>Gunneridae</taxon>
        <taxon>Pentapetalae</taxon>
        <taxon>asterids</taxon>
        <taxon>lamiids</taxon>
        <taxon>Lamiales</taxon>
        <taxon>Gesneriaceae</taxon>
        <taxon>Didymocarpoideae</taxon>
        <taxon>Trichosporeae</taxon>
        <taxon>Loxocarpinae</taxon>
        <taxon>Dorcoceras</taxon>
    </lineage>
</organism>
<keyword evidence="2" id="KW-1185">Reference proteome</keyword>
<accession>A0A2Z7B480</accession>
<gene>
    <name evidence="1" type="ORF">F511_38310</name>
</gene>
<name>A0A2Z7B480_9LAMI</name>
<evidence type="ECO:0000313" key="1">
    <source>
        <dbReference type="EMBL" id="KZV26387.1"/>
    </source>
</evidence>
<reference evidence="1 2" key="1">
    <citation type="journal article" date="2015" name="Proc. Natl. Acad. Sci. U.S.A.">
        <title>The resurrection genome of Boea hygrometrica: A blueprint for survival of dehydration.</title>
        <authorList>
            <person name="Xiao L."/>
            <person name="Yang G."/>
            <person name="Zhang L."/>
            <person name="Yang X."/>
            <person name="Zhao S."/>
            <person name="Ji Z."/>
            <person name="Zhou Q."/>
            <person name="Hu M."/>
            <person name="Wang Y."/>
            <person name="Chen M."/>
            <person name="Xu Y."/>
            <person name="Jin H."/>
            <person name="Xiao X."/>
            <person name="Hu G."/>
            <person name="Bao F."/>
            <person name="Hu Y."/>
            <person name="Wan P."/>
            <person name="Li L."/>
            <person name="Deng X."/>
            <person name="Kuang T."/>
            <person name="Xiang C."/>
            <person name="Zhu J.K."/>
            <person name="Oliver M.J."/>
            <person name="He Y."/>
        </authorList>
    </citation>
    <scope>NUCLEOTIDE SEQUENCE [LARGE SCALE GENOMIC DNA]</scope>
    <source>
        <strain evidence="2">cv. XS01</strain>
    </source>
</reference>
<dbReference type="AlphaFoldDB" id="A0A2Z7B480"/>
<sequence length="115" mass="12993">MTQISLEQVEQLRKTDSSLEQIDEFIKSLFSSEKVDQLRESLFSSGQEDQLRASPFSSGTAQRNIFQISLVLYIRSDLEEEISSDSLDQIARADYGFSRDSSEVTSLKIMATNNS</sequence>
<protein>
    <submittedName>
        <fullName evidence="1">Uncharacterized protein</fullName>
    </submittedName>
</protein>
<dbReference type="Proteomes" id="UP000250235">
    <property type="component" value="Unassembled WGS sequence"/>
</dbReference>
<dbReference type="EMBL" id="KV011262">
    <property type="protein sequence ID" value="KZV26387.1"/>
    <property type="molecule type" value="Genomic_DNA"/>
</dbReference>